<name>A0ABS4KU94_9CLOT</name>
<evidence type="ECO:0000313" key="5">
    <source>
        <dbReference type="Proteomes" id="UP001519307"/>
    </source>
</evidence>
<dbReference type="EMBL" id="JAGGLM010000017">
    <property type="protein sequence ID" value="MBP2033592.1"/>
    <property type="molecule type" value="Genomic_DNA"/>
</dbReference>
<dbReference type="PANTHER" id="PTHR43673:SF10">
    <property type="entry name" value="NADH DEHYDROGENASE_NAD(P)H NITROREDUCTASE XCC3605-RELATED"/>
    <property type="match status" value="1"/>
</dbReference>
<reference evidence="4 5" key="1">
    <citation type="submission" date="2021-03" db="EMBL/GenBank/DDBJ databases">
        <title>Genomic Encyclopedia of Type Strains, Phase IV (KMG-IV): sequencing the most valuable type-strain genomes for metagenomic binning, comparative biology and taxonomic classification.</title>
        <authorList>
            <person name="Goeker M."/>
        </authorList>
    </citation>
    <scope>NUCLEOTIDE SEQUENCE [LARGE SCALE GENOMIC DNA]</scope>
    <source>
        <strain evidence="4 5">DSM 28783</strain>
    </source>
</reference>
<dbReference type="Pfam" id="PF00881">
    <property type="entry name" value="Nitroreductase"/>
    <property type="match status" value="2"/>
</dbReference>
<keyword evidence="5" id="KW-1185">Reference proteome</keyword>
<dbReference type="Gene3D" id="3.40.109.10">
    <property type="entry name" value="NADH Oxidase"/>
    <property type="match status" value="2"/>
</dbReference>
<dbReference type="InterPro" id="IPR000415">
    <property type="entry name" value="Nitroreductase-like"/>
</dbReference>
<gene>
    <name evidence="4" type="ORF">J2Z42_002296</name>
</gene>
<accession>A0ABS4KU94</accession>
<protein>
    <submittedName>
        <fullName evidence="4">Nitroreductase</fullName>
    </submittedName>
</protein>
<sequence length="185" mass="20908">MKGLLIIMTNFFDLIKQRESCRNYLSKQVEKEKLVACIEACRIAPSACNGQPWKFIVVNNRELSSKVSECLQDLVMNKFTAKCPAFIIILEEKGDIKARIGETIKNQDYSSIDIGIATAHLCLAATEQGLSTCIMGWFNEKKLKKLLDIPNSKRIRLVVSIGYSADTKLRTKVRKNMAEISQFID</sequence>
<evidence type="ECO:0000313" key="4">
    <source>
        <dbReference type="EMBL" id="MBP2033592.1"/>
    </source>
</evidence>
<keyword evidence="2" id="KW-0560">Oxidoreductase</keyword>
<comment type="caution">
    <text evidence="4">The sequence shown here is derived from an EMBL/GenBank/DDBJ whole genome shotgun (WGS) entry which is preliminary data.</text>
</comment>
<dbReference type="SUPFAM" id="SSF55469">
    <property type="entry name" value="FMN-dependent nitroreductase-like"/>
    <property type="match status" value="1"/>
</dbReference>
<dbReference type="InterPro" id="IPR029479">
    <property type="entry name" value="Nitroreductase"/>
</dbReference>
<organism evidence="4 5">
    <name type="scientific">Clostridium algifaecis</name>
    <dbReference type="NCBI Taxonomy" id="1472040"/>
    <lineage>
        <taxon>Bacteria</taxon>
        <taxon>Bacillati</taxon>
        <taxon>Bacillota</taxon>
        <taxon>Clostridia</taxon>
        <taxon>Eubacteriales</taxon>
        <taxon>Clostridiaceae</taxon>
        <taxon>Clostridium</taxon>
    </lineage>
</organism>
<dbReference type="PANTHER" id="PTHR43673">
    <property type="entry name" value="NAD(P)H NITROREDUCTASE YDGI-RELATED"/>
    <property type="match status" value="1"/>
</dbReference>
<evidence type="ECO:0000256" key="1">
    <source>
        <dbReference type="ARBA" id="ARBA00007118"/>
    </source>
</evidence>
<dbReference type="Proteomes" id="UP001519307">
    <property type="component" value="Unassembled WGS sequence"/>
</dbReference>
<feature type="domain" description="Nitroreductase" evidence="3">
    <location>
        <begin position="76"/>
        <end position="163"/>
    </location>
</feature>
<comment type="similarity">
    <text evidence="1">Belongs to the nitroreductase family.</text>
</comment>
<feature type="domain" description="Nitroreductase" evidence="3">
    <location>
        <begin position="15"/>
        <end position="70"/>
    </location>
</feature>
<evidence type="ECO:0000256" key="2">
    <source>
        <dbReference type="ARBA" id="ARBA00023002"/>
    </source>
</evidence>
<proteinExistence type="inferred from homology"/>
<evidence type="ECO:0000259" key="3">
    <source>
        <dbReference type="Pfam" id="PF00881"/>
    </source>
</evidence>